<proteinExistence type="predicted"/>
<feature type="region of interest" description="Disordered" evidence="6">
    <location>
        <begin position="365"/>
        <end position="410"/>
    </location>
</feature>
<dbReference type="InterPro" id="IPR048367">
    <property type="entry name" value="TNP-like_RNaseH_C"/>
</dbReference>
<dbReference type="PANTHER" id="PTHR33480">
    <property type="entry name" value="SET DOMAIN-CONTAINING PROTEIN-RELATED"/>
    <property type="match status" value="1"/>
</dbReference>
<accession>A0AAV8WVN0</accession>
<dbReference type="Pfam" id="PF05485">
    <property type="entry name" value="THAP"/>
    <property type="match status" value="1"/>
</dbReference>
<comment type="caution">
    <text evidence="8">The sequence shown here is derived from an EMBL/GenBank/DDBJ whole genome shotgun (WGS) entry which is preliminary data.</text>
</comment>
<evidence type="ECO:0000256" key="1">
    <source>
        <dbReference type="ARBA" id="ARBA00022723"/>
    </source>
</evidence>
<dbReference type="InterPro" id="IPR021896">
    <property type="entry name" value="THAP9-like_HTH"/>
</dbReference>
<dbReference type="Proteomes" id="UP001162156">
    <property type="component" value="Unassembled WGS sequence"/>
</dbReference>
<protein>
    <recommendedName>
        <fullName evidence="7">THAP-type domain-containing protein</fullName>
    </recommendedName>
</protein>
<dbReference type="PANTHER" id="PTHR33480:SF1">
    <property type="entry name" value="TYR RECOMBINASE DOMAIN-CONTAINING PROTEIN"/>
    <property type="match status" value="1"/>
</dbReference>
<feature type="compositionally biased region" description="Basic and acidic residues" evidence="6">
    <location>
        <begin position="372"/>
        <end position="386"/>
    </location>
</feature>
<keyword evidence="9" id="KW-1185">Reference proteome</keyword>
<dbReference type="EMBL" id="JANEYF010004595">
    <property type="protein sequence ID" value="KAJ8930644.1"/>
    <property type="molecule type" value="Genomic_DNA"/>
</dbReference>
<feature type="compositionally biased region" description="Low complexity" evidence="6">
    <location>
        <begin position="1312"/>
        <end position="1323"/>
    </location>
</feature>
<dbReference type="Pfam" id="PF21789">
    <property type="entry name" value="TNP-like_RNaseH_C"/>
    <property type="match status" value="1"/>
</dbReference>
<sequence length="1648" mass="191578">MALRRHVKICNRGGTHRNDRSLLKRSRALLSNIHPDANEILKTKIFPVLNEDDVKNIIRYDRLIILYGNIMCLTYRDEHHFDMIRNRLRLMGTFLQLLKEKDQSIDNLESVMKPKHFNTIALCLHEIGQYNRIIQHYEKPTLPTTVATAIKYITELYVADCIKRSDWNGFSYKAWLELSKYTLVSILIFNRRRPGELERSLLTDLDSLQSIDEETNNDLYQQLSLQAKKAINDYKRFRIRGNFARGYREEAGVHEDNLYLFALLQPKCERNPSFRHLRATVLTRSFSAKCGVSNPEVLRATQLRKHIASKSVSLNLDNTEVRTLQNFLGHADKIHKEYYHQPVLLDDIAKMSRLFEIAQSTIVEETNEDQEAPVHERMETNVEERPTNTNLEDSNENIEETQKETAQPVQANVRGRMMKKRKRLLDMNLGYVYRRTWSTPEKHTARDVFKGYLETNTLPTYKKCCQLIQTNTCLQNRSPPQVNSWLKNQIKKKQSNIKFNRDLVEDELLKKWQKAADKILTKEDKICKVHFKSEEIEREYNTKMPDATVFSLKRDTPKLKHDAVPSIFPNCPKYFTPITTAPERMEIIKEANEELAIMEEPEGVVDDASVKTKFDAIAENLALLKMPSEYWFSCKLKDNMGMSNLGFTCWANDLSLISKRLVLAYNMTVKVYVNEKSICLPGTNKIRDTAELEVLLDDINKFYPCLGTRRSEECLGYISPKERKPGPRATRCLPCRKYQQYLKRKNQSSKSESVKYKTIKNSLRNTRRRNYRLHSKVVYTILVCIHYLQVAKLKLKVKQQMEQWSKIRVSALENEISKLSELQQIAVRACFKASQLKNMKKQPGFYIDAIVSDGASWNRSMWNKFGITADHVSFTHIVDPLRKLWFISDFPHLIKCLRNFIIKWAETWFFGVGPAMETLDHYDELKDCQPTQEFCTQVHELIDAMNARTPLCALKVDSKEWKAIQSFRDYIIEWEKACIKENYNFLSDSTCHGFKVSLKATLDITKFLIEVCGFKYVMTAKLNEDALERFFGLMRSCCGSNDHPDPQLFIQMYRLVSTYSLVKPPRGSNVSGEVLGALLKLEDIDDNEERNSQWEAQIDTILDKETDVWVLAETETILKEHNYTRSDNFAYIMSYMAGYKTVKTQIVEEILNLVLTKNQIDLLSKRKKKVIWTREEISVAFTIRYYSKKCYLYLRDILKYPLPALSSLRRWACQLDVSQGVLKDVFMMMKLAGEDLTDFDKTVVFQFDEIKVRSIEEYNTAKDQVLGKNSGILDAKVNTKEPTNEEYMTPQIFEKVRIEPDQEKIHDMTFGSKSSSSFSSSDSLTLGNESSSNIGENVTEITEDALEYISGWLAKKYKKECPSLGNYTYKIKQHIFPSIDLKQKRLRFSEDDNLTLLRQVAGLTPFQDLSHWKTIQENLFSISGNFFFDKNTSRPHRVIIKNVARKREKPIKLSIEEIYTEKDVLLQEIFSNMQEFKRKPKILKTTTVEKIGKENSEKWTKILAEDNTSSSDQSYVRFDHNYSVNIMVENIIEVPSAGIPAEEGKEESLNVSQYVESNILQEGSSLINQPTPMKSLLLPRETRQTPRKTLVPIRARQRRTGIQQRGLNYLEDYDKKQFELKKKRSRVRGKVSGFGRTAVKFGGKQICP</sequence>
<dbReference type="InterPro" id="IPR006612">
    <property type="entry name" value="THAP_Znf"/>
</dbReference>
<evidence type="ECO:0000256" key="5">
    <source>
        <dbReference type="PROSITE-ProRule" id="PRU00309"/>
    </source>
</evidence>
<organism evidence="8 9">
    <name type="scientific">Rhamnusium bicolor</name>
    <dbReference type="NCBI Taxonomy" id="1586634"/>
    <lineage>
        <taxon>Eukaryota</taxon>
        <taxon>Metazoa</taxon>
        <taxon>Ecdysozoa</taxon>
        <taxon>Arthropoda</taxon>
        <taxon>Hexapoda</taxon>
        <taxon>Insecta</taxon>
        <taxon>Pterygota</taxon>
        <taxon>Neoptera</taxon>
        <taxon>Endopterygota</taxon>
        <taxon>Coleoptera</taxon>
        <taxon>Polyphaga</taxon>
        <taxon>Cucujiformia</taxon>
        <taxon>Chrysomeloidea</taxon>
        <taxon>Cerambycidae</taxon>
        <taxon>Lepturinae</taxon>
        <taxon>Rhagiini</taxon>
        <taxon>Rhamnusium</taxon>
    </lineage>
</organism>
<dbReference type="Pfam" id="PF12596">
    <property type="entry name" value="Tnp_P_element_C"/>
    <property type="match status" value="1"/>
</dbReference>
<gene>
    <name evidence="8" type="ORF">NQ314_016559</name>
</gene>
<dbReference type="PROSITE" id="PS50950">
    <property type="entry name" value="ZF_THAP"/>
    <property type="match status" value="1"/>
</dbReference>
<keyword evidence="2 5" id="KW-0863">Zinc-finger</keyword>
<evidence type="ECO:0000256" key="6">
    <source>
        <dbReference type="SAM" id="MobiDB-lite"/>
    </source>
</evidence>
<name>A0AAV8WVN0_9CUCU</name>
<keyword evidence="3" id="KW-0862">Zinc</keyword>
<keyword evidence="4 5" id="KW-0238">DNA-binding</keyword>
<reference evidence="8" key="1">
    <citation type="journal article" date="2023" name="Insect Mol. Biol.">
        <title>Genome sequencing provides insights into the evolution of gene families encoding plant cell wall-degrading enzymes in longhorned beetles.</title>
        <authorList>
            <person name="Shin N.R."/>
            <person name="Okamura Y."/>
            <person name="Kirsch R."/>
            <person name="Pauchet Y."/>
        </authorList>
    </citation>
    <scope>NUCLEOTIDE SEQUENCE</scope>
    <source>
        <strain evidence="8">RBIC_L_NR</strain>
    </source>
</reference>
<feature type="domain" description="THAP-type" evidence="7">
    <location>
        <begin position="458"/>
        <end position="568"/>
    </location>
</feature>
<keyword evidence="1" id="KW-0479">Metal-binding</keyword>
<evidence type="ECO:0000313" key="8">
    <source>
        <dbReference type="EMBL" id="KAJ8930644.1"/>
    </source>
</evidence>
<dbReference type="GO" id="GO:0008270">
    <property type="term" value="F:zinc ion binding"/>
    <property type="evidence" value="ECO:0007669"/>
    <property type="project" value="UniProtKB-KW"/>
</dbReference>
<dbReference type="InterPro" id="IPR022242">
    <property type="entry name" value="TNP-like_C"/>
</dbReference>
<evidence type="ECO:0000313" key="9">
    <source>
        <dbReference type="Proteomes" id="UP001162156"/>
    </source>
</evidence>
<dbReference type="Pfam" id="PF12017">
    <property type="entry name" value="Tnp_P_element"/>
    <property type="match status" value="1"/>
</dbReference>
<evidence type="ECO:0000259" key="7">
    <source>
        <dbReference type="PROSITE" id="PS50950"/>
    </source>
</evidence>
<dbReference type="GO" id="GO:0003677">
    <property type="term" value="F:DNA binding"/>
    <property type="evidence" value="ECO:0007669"/>
    <property type="project" value="UniProtKB-UniRule"/>
</dbReference>
<evidence type="ECO:0000256" key="2">
    <source>
        <dbReference type="ARBA" id="ARBA00022771"/>
    </source>
</evidence>
<evidence type="ECO:0000256" key="3">
    <source>
        <dbReference type="ARBA" id="ARBA00022833"/>
    </source>
</evidence>
<evidence type="ECO:0000256" key="4">
    <source>
        <dbReference type="ARBA" id="ARBA00023125"/>
    </source>
</evidence>
<feature type="region of interest" description="Disordered" evidence="6">
    <location>
        <begin position="1309"/>
        <end position="1332"/>
    </location>
</feature>